<name>A0ACA9JUW4_9GLOM</name>
<accession>A0ACA9JUW4</accession>
<dbReference type="Proteomes" id="UP000789525">
    <property type="component" value="Unassembled WGS sequence"/>
</dbReference>
<organism evidence="1 2">
    <name type="scientific">Acaulospora colombiana</name>
    <dbReference type="NCBI Taxonomy" id="27376"/>
    <lineage>
        <taxon>Eukaryota</taxon>
        <taxon>Fungi</taxon>
        <taxon>Fungi incertae sedis</taxon>
        <taxon>Mucoromycota</taxon>
        <taxon>Glomeromycotina</taxon>
        <taxon>Glomeromycetes</taxon>
        <taxon>Diversisporales</taxon>
        <taxon>Acaulosporaceae</taxon>
        <taxon>Acaulospora</taxon>
    </lineage>
</organism>
<reference evidence="1" key="1">
    <citation type="submission" date="2021-06" db="EMBL/GenBank/DDBJ databases">
        <authorList>
            <person name="Kallberg Y."/>
            <person name="Tangrot J."/>
            <person name="Rosling A."/>
        </authorList>
    </citation>
    <scope>NUCLEOTIDE SEQUENCE</scope>
    <source>
        <strain evidence="1">CL356</strain>
    </source>
</reference>
<dbReference type="EMBL" id="CAJVPT010000007">
    <property type="protein sequence ID" value="CAG8437298.1"/>
    <property type="molecule type" value="Genomic_DNA"/>
</dbReference>
<evidence type="ECO:0000313" key="2">
    <source>
        <dbReference type="Proteomes" id="UP000789525"/>
    </source>
</evidence>
<protein>
    <submittedName>
        <fullName evidence="1">11518_t:CDS:1</fullName>
    </submittedName>
</protein>
<sequence length="47" mass="5183">MEEEYRHGMTAVILVSLINVLGLYLVVIGCISVISRAEGLVIYRDSS</sequence>
<evidence type="ECO:0000313" key="1">
    <source>
        <dbReference type="EMBL" id="CAG8437298.1"/>
    </source>
</evidence>
<gene>
    <name evidence="1" type="ORF">ACOLOM_LOCUS2</name>
</gene>
<proteinExistence type="predicted"/>
<keyword evidence="2" id="KW-1185">Reference proteome</keyword>
<comment type="caution">
    <text evidence="1">The sequence shown here is derived from an EMBL/GenBank/DDBJ whole genome shotgun (WGS) entry which is preliminary data.</text>
</comment>